<proteinExistence type="predicted"/>
<dbReference type="Proteomes" id="UP000677228">
    <property type="component" value="Unassembled WGS sequence"/>
</dbReference>
<comment type="caution">
    <text evidence="1">The sequence shown here is derived from an EMBL/GenBank/DDBJ whole genome shotgun (WGS) entry which is preliminary data.</text>
</comment>
<dbReference type="EMBL" id="CAJOBA010003659">
    <property type="protein sequence ID" value="CAF3688909.1"/>
    <property type="molecule type" value="Genomic_DNA"/>
</dbReference>
<evidence type="ECO:0000313" key="3">
    <source>
        <dbReference type="Proteomes" id="UP000677228"/>
    </source>
</evidence>
<name>A0A8S2DFP7_9BILA</name>
<accession>A0A8S2DFP7</accession>
<gene>
    <name evidence="1" type="ORF">OVA965_LOCUS10053</name>
    <name evidence="2" type="ORF">TMI583_LOCUS10049</name>
</gene>
<sequence>MTQPTWISEINKIIKDEKLKCATCNNYNSKQTQSQDGYEKCGCSRLIRNHSFDGICKTEPTPKDRWSPQNNTARTPVNTYGFIFNKAKVKTTWKP</sequence>
<evidence type="ECO:0000313" key="2">
    <source>
        <dbReference type="EMBL" id="CAF3688909.1"/>
    </source>
</evidence>
<dbReference type="EMBL" id="CAJNOK010003658">
    <property type="protein sequence ID" value="CAF0909645.1"/>
    <property type="molecule type" value="Genomic_DNA"/>
</dbReference>
<dbReference type="AlphaFoldDB" id="A0A8S2DFP7"/>
<protein>
    <submittedName>
        <fullName evidence="1">Uncharacterized protein</fullName>
    </submittedName>
</protein>
<organism evidence="1 3">
    <name type="scientific">Didymodactylos carnosus</name>
    <dbReference type="NCBI Taxonomy" id="1234261"/>
    <lineage>
        <taxon>Eukaryota</taxon>
        <taxon>Metazoa</taxon>
        <taxon>Spiralia</taxon>
        <taxon>Gnathifera</taxon>
        <taxon>Rotifera</taxon>
        <taxon>Eurotatoria</taxon>
        <taxon>Bdelloidea</taxon>
        <taxon>Philodinida</taxon>
        <taxon>Philodinidae</taxon>
        <taxon>Didymodactylos</taxon>
    </lineage>
</organism>
<dbReference type="Proteomes" id="UP000682733">
    <property type="component" value="Unassembled WGS sequence"/>
</dbReference>
<evidence type="ECO:0000313" key="1">
    <source>
        <dbReference type="EMBL" id="CAF0909645.1"/>
    </source>
</evidence>
<reference evidence="1" key="1">
    <citation type="submission" date="2021-02" db="EMBL/GenBank/DDBJ databases">
        <authorList>
            <person name="Nowell W R."/>
        </authorList>
    </citation>
    <scope>NUCLEOTIDE SEQUENCE</scope>
</reference>